<sequence length="588" mass="65943">MSRDWRAVGTRAHQDGDLVAAEAAFTSAIDDAETRAGAMRYELYAARSAVRHDSRQFGPALDDADRCVFLKPSYGIGHFRMGQALEGLGRLSDALDAYKAGLIHEPDNGHLADASADLAKHLQARSPGAQRDRSESDRYAKFLDWLRAGGAEISKVVLREYDDEHRGVHTACDVAPDEVFMSIPRHLMITSEMAIQSAIGKAIIRSGVEIRSRHSFLAAYLLQERDRPPASPSRWAPYLAVLPRRFDNIPINFSREELSYLKGSMAVDKIENRIETLQSEYARIAKNVAQFAQFSYKDFVWARCVVITRIFGVTIDGRKTEALVPLADFLNHRRPREQTVWMFDPQTSAFTITAVDAINAGFPVSDSYGRKCNSRFFTNYGFSLEDNEDNEAIVRLACDMADPALTRKLEVLGEGSDAEVERSFSVPAMICSCPQTDELVSFLRLSCATDEELDEFAIHTAANVKRIGPISCRNEIAALRMLKEACLKSLAAFETSLEEDDEELASSDLTNNIRNAIVMRRGEKRVLHFFIEFVDDMVPLLSLPKSDMRWIFKSCQRREYAGTFDLYITSVVEPLVEKRDESNADGPC</sequence>
<reference evidence="5 6" key="1">
    <citation type="submission" date="2018-03" db="EMBL/GenBank/DDBJ databases">
        <authorList>
            <person name="Fogelqvist J."/>
        </authorList>
    </citation>
    <scope>NUCLEOTIDE SEQUENCE [LARGE SCALE GENOMIC DNA]</scope>
</reference>
<accession>A0A3P3YEH7</accession>
<dbReference type="SUPFAM" id="SSF48452">
    <property type="entry name" value="TPR-like"/>
    <property type="match status" value="1"/>
</dbReference>
<keyword evidence="5" id="KW-0496">Mitochondrion</keyword>
<evidence type="ECO:0000313" key="6">
    <source>
        <dbReference type="Proteomes" id="UP000290189"/>
    </source>
</evidence>
<dbReference type="InterPro" id="IPR046341">
    <property type="entry name" value="SET_dom_sf"/>
</dbReference>
<dbReference type="PANTHER" id="PTHR13271:SF137">
    <property type="entry name" value="SET DOMAIN-CONTAINING PROTEIN"/>
    <property type="match status" value="1"/>
</dbReference>
<keyword evidence="1" id="KW-0489">Methyltransferase</keyword>
<evidence type="ECO:0000256" key="3">
    <source>
        <dbReference type="ARBA" id="ARBA00022691"/>
    </source>
</evidence>
<keyword evidence="3" id="KW-0949">S-adenosyl-L-methionine</keyword>
<keyword evidence="2" id="KW-0808">Transferase</keyword>
<dbReference type="SUPFAM" id="SSF81822">
    <property type="entry name" value="RuBisCo LSMT C-terminal, substrate-binding domain"/>
    <property type="match status" value="1"/>
</dbReference>
<dbReference type="InterPro" id="IPR050600">
    <property type="entry name" value="SETD3_SETD6_MTase"/>
</dbReference>
<feature type="domain" description="SET" evidence="4">
    <location>
        <begin position="154"/>
        <end position="369"/>
    </location>
</feature>
<dbReference type="SMART" id="SM00028">
    <property type="entry name" value="TPR"/>
    <property type="match status" value="3"/>
</dbReference>
<evidence type="ECO:0000256" key="1">
    <source>
        <dbReference type="ARBA" id="ARBA00022603"/>
    </source>
</evidence>
<name>A0A3P3YEH7_PLABS</name>
<geneLocation type="mitochondrion" evidence="5"/>
<dbReference type="InterPro" id="IPR036464">
    <property type="entry name" value="Rubisco_LSMT_subst-bd_sf"/>
</dbReference>
<dbReference type="InterPro" id="IPR015353">
    <property type="entry name" value="Rubisco_LSMT_subst-bd"/>
</dbReference>
<dbReference type="SUPFAM" id="SSF82199">
    <property type="entry name" value="SET domain"/>
    <property type="match status" value="1"/>
</dbReference>
<dbReference type="InterPro" id="IPR001214">
    <property type="entry name" value="SET_dom"/>
</dbReference>
<protein>
    <recommendedName>
        <fullName evidence="4">SET domain-containing protein</fullName>
    </recommendedName>
</protein>
<dbReference type="PROSITE" id="PS50280">
    <property type="entry name" value="SET"/>
    <property type="match status" value="1"/>
</dbReference>
<evidence type="ECO:0000313" key="5">
    <source>
        <dbReference type="EMBL" id="SPQ98542.1"/>
    </source>
</evidence>
<dbReference type="GO" id="GO:0016279">
    <property type="term" value="F:protein-lysine N-methyltransferase activity"/>
    <property type="evidence" value="ECO:0007669"/>
    <property type="project" value="TreeGrafter"/>
</dbReference>
<dbReference type="AlphaFoldDB" id="A0A3P3YEH7"/>
<organism evidence="5 6">
    <name type="scientific">Plasmodiophora brassicae</name>
    <name type="common">Clubroot disease agent</name>
    <dbReference type="NCBI Taxonomy" id="37360"/>
    <lineage>
        <taxon>Eukaryota</taxon>
        <taxon>Sar</taxon>
        <taxon>Rhizaria</taxon>
        <taxon>Endomyxa</taxon>
        <taxon>Phytomyxea</taxon>
        <taxon>Plasmodiophorida</taxon>
        <taxon>Plasmodiophoridae</taxon>
        <taxon>Plasmodiophora</taxon>
    </lineage>
</organism>
<dbReference type="InterPro" id="IPR019734">
    <property type="entry name" value="TPR_rpt"/>
</dbReference>
<evidence type="ECO:0000256" key="2">
    <source>
        <dbReference type="ARBA" id="ARBA00022679"/>
    </source>
</evidence>
<dbReference type="PANTHER" id="PTHR13271">
    <property type="entry name" value="UNCHARACTERIZED PUTATIVE METHYLTRANSFERASE"/>
    <property type="match status" value="1"/>
</dbReference>
<dbReference type="Gene3D" id="3.90.1420.10">
    <property type="entry name" value="Rubisco LSMT, substrate-binding domain"/>
    <property type="match status" value="1"/>
</dbReference>
<proteinExistence type="predicted"/>
<dbReference type="CDD" id="cd10527">
    <property type="entry name" value="SET_LSMT"/>
    <property type="match status" value="1"/>
</dbReference>
<dbReference type="Proteomes" id="UP000290189">
    <property type="component" value="Unassembled WGS sequence"/>
</dbReference>
<dbReference type="Pfam" id="PF09273">
    <property type="entry name" value="Rubis-subs-bind"/>
    <property type="match status" value="1"/>
</dbReference>
<dbReference type="InterPro" id="IPR011990">
    <property type="entry name" value="TPR-like_helical_dom_sf"/>
</dbReference>
<dbReference type="Gene3D" id="3.90.1410.10">
    <property type="entry name" value="set domain protein methyltransferase, domain 1"/>
    <property type="match status" value="1"/>
</dbReference>
<dbReference type="Gene3D" id="1.25.40.10">
    <property type="entry name" value="Tetratricopeptide repeat domain"/>
    <property type="match status" value="1"/>
</dbReference>
<evidence type="ECO:0000259" key="4">
    <source>
        <dbReference type="PROSITE" id="PS50280"/>
    </source>
</evidence>
<dbReference type="GO" id="GO:0032259">
    <property type="term" value="P:methylation"/>
    <property type="evidence" value="ECO:0007669"/>
    <property type="project" value="UniProtKB-KW"/>
</dbReference>
<gene>
    <name evidence="5" type="ORF">PLBR_LOCUS5757</name>
</gene>
<dbReference type="EMBL" id="OVEO01000010">
    <property type="protein sequence ID" value="SPQ98542.1"/>
    <property type="molecule type" value="Genomic_DNA"/>
</dbReference>